<evidence type="ECO:0000256" key="1">
    <source>
        <dbReference type="ARBA" id="ARBA00004496"/>
    </source>
</evidence>
<accession>A0A921L786</accession>
<dbReference type="PANTHER" id="PTHR45008:SF1">
    <property type="entry name" value="PTS SYSTEM GLUCOSE-SPECIFIC EIIA COMPONENT"/>
    <property type="match status" value="1"/>
</dbReference>
<evidence type="ECO:0000256" key="6">
    <source>
        <dbReference type="ARBA" id="ARBA00022777"/>
    </source>
</evidence>
<feature type="domain" description="PTS EIIA type-1" evidence="7">
    <location>
        <begin position="31"/>
        <end position="136"/>
    </location>
</feature>
<dbReference type="GO" id="GO:0016301">
    <property type="term" value="F:kinase activity"/>
    <property type="evidence" value="ECO:0007669"/>
    <property type="project" value="UniProtKB-KW"/>
</dbReference>
<dbReference type="InterPro" id="IPR001127">
    <property type="entry name" value="PTS_EIIA_1_perm"/>
</dbReference>
<organism evidence="8 9">
    <name type="scientific">Megamonas hypermegale</name>
    <dbReference type="NCBI Taxonomy" id="158847"/>
    <lineage>
        <taxon>Bacteria</taxon>
        <taxon>Bacillati</taxon>
        <taxon>Bacillota</taxon>
        <taxon>Negativicutes</taxon>
        <taxon>Selenomonadales</taxon>
        <taxon>Selenomonadaceae</taxon>
        <taxon>Megamonas</taxon>
    </lineage>
</organism>
<dbReference type="PROSITE" id="PS51093">
    <property type="entry name" value="PTS_EIIA_TYPE_1"/>
    <property type="match status" value="1"/>
</dbReference>
<evidence type="ECO:0000256" key="4">
    <source>
        <dbReference type="ARBA" id="ARBA00022679"/>
    </source>
</evidence>
<dbReference type="RefSeq" id="WP_289548975.1">
    <property type="nucleotide sequence ID" value="NZ_DXWG01000006.1"/>
</dbReference>
<evidence type="ECO:0000259" key="7">
    <source>
        <dbReference type="PROSITE" id="PS51093"/>
    </source>
</evidence>
<name>A0A921L786_9FIRM</name>
<keyword evidence="2" id="KW-0813">Transport</keyword>
<evidence type="ECO:0000256" key="2">
    <source>
        <dbReference type="ARBA" id="ARBA00022448"/>
    </source>
</evidence>
<dbReference type="Gene3D" id="2.70.70.10">
    <property type="entry name" value="Glucose Permease (Domain IIA)"/>
    <property type="match status" value="1"/>
</dbReference>
<dbReference type="NCBIfam" id="TIGR00830">
    <property type="entry name" value="PTBA"/>
    <property type="match status" value="1"/>
</dbReference>
<keyword evidence="4" id="KW-0808">Transferase</keyword>
<evidence type="ECO:0000313" key="8">
    <source>
        <dbReference type="EMBL" id="HJF84252.1"/>
    </source>
</evidence>
<comment type="caution">
    <text evidence="8">The sequence shown here is derived from an EMBL/GenBank/DDBJ whole genome shotgun (WGS) entry which is preliminary data.</text>
</comment>
<sequence length="160" mass="16912">MGLFSKIFTNGAKDFISPMTGKVVAMENIPDPAFAQKMMGEGCGIDLTDGTVIAPFDAEVTAAYPTGHAFGLKSKADGTEILIHVGIDTVDLEGEGFDTNIKKGDSVKQGDVLVVVDLEIVRQAGKSLVSPIAFTGDEKVEVYKIGQNITAGEKGLLNYE</sequence>
<keyword evidence="3 8" id="KW-0762">Sugar transport</keyword>
<comment type="subcellular location">
    <subcellularLocation>
        <location evidence="1">Cytoplasm</location>
    </subcellularLocation>
</comment>
<dbReference type="GO" id="GO:0009401">
    <property type="term" value="P:phosphoenolpyruvate-dependent sugar phosphotransferase system"/>
    <property type="evidence" value="ECO:0007669"/>
    <property type="project" value="UniProtKB-KW"/>
</dbReference>
<dbReference type="SUPFAM" id="SSF51261">
    <property type="entry name" value="Duplicated hybrid motif"/>
    <property type="match status" value="1"/>
</dbReference>
<keyword evidence="6" id="KW-0418">Kinase</keyword>
<keyword evidence="5" id="KW-0598">Phosphotransferase system</keyword>
<dbReference type="PANTHER" id="PTHR45008">
    <property type="entry name" value="PTS SYSTEM GLUCOSE-SPECIFIC EIIA COMPONENT"/>
    <property type="match status" value="1"/>
</dbReference>
<evidence type="ECO:0000313" key="9">
    <source>
        <dbReference type="Proteomes" id="UP000780768"/>
    </source>
</evidence>
<gene>
    <name evidence="8" type="ORF">K8V65_01105</name>
</gene>
<dbReference type="AlphaFoldDB" id="A0A921L786"/>
<reference evidence="8" key="2">
    <citation type="submission" date="2021-09" db="EMBL/GenBank/DDBJ databases">
        <authorList>
            <person name="Gilroy R."/>
        </authorList>
    </citation>
    <scope>NUCLEOTIDE SEQUENCE</scope>
    <source>
        <strain evidence="8">7318</strain>
    </source>
</reference>
<dbReference type="GO" id="GO:0005737">
    <property type="term" value="C:cytoplasm"/>
    <property type="evidence" value="ECO:0007669"/>
    <property type="project" value="UniProtKB-SubCell"/>
</dbReference>
<dbReference type="InterPro" id="IPR050890">
    <property type="entry name" value="PTS_EIIA_component"/>
</dbReference>
<dbReference type="Proteomes" id="UP000780768">
    <property type="component" value="Unassembled WGS sequence"/>
</dbReference>
<protein>
    <submittedName>
        <fullName evidence="8">PTS glucose transporter subunit IIA</fullName>
    </submittedName>
</protein>
<proteinExistence type="predicted"/>
<dbReference type="Pfam" id="PF00358">
    <property type="entry name" value="PTS_EIIA_1"/>
    <property type="match status" value="1"/>
</dbReference>
<dbReference type="FunFam" id="2.70.70.10:FF:000001">
    <property type="entry name" value="PTS system glucose-specific IIA component"/>
    <property type="match status" value="1"/>
</dbReference>
<dbReference type="PROSITE" id="PS00371">
    <property type="entry name" value="PTS_EIIA_TYPE_1_HIS"/>
    <property type="match status" value="1"/>
</dbReference>
<dbReference type="InterPro" id="IPR011055">
    <property type="entry name" value="Dup_hybrid_motif"/>
</dbReference>
<dbReference type="EMBL" id="DYVR01000031">
    <property type="protein sequence ID" value="HJF84252.1"/>
    <property type="molecule type" value="Genomic_DNA"/>
</dbReference>
<evidence type="ECO:0000256" key="5">
    <source>
        <dbReference type="ARBA" id="ARBA00022683"/>
    </source>
</evidence>
<evidence type="ECO:0000256" key="3">
    <source>
        <dbReference type="ARBA" id="ARBA00022597"/>
    </source>
</evidence>
<reference evidence="8" key="1">
    <citation type="journal article" date="2021" name="PeerJ">
        <title>Extensive microbial diversity within the chicken gut microbiome revealed by metagenomics and culture.</title>
        <authorList>
            <person name="Gilroy R."/>
            <person name="Ravi A."/>
            <person name="Getino M."/>
            <person name="Pursley I."/>
            <person name="Horton D.L."/>
            <person name="Alikhan N.F."/>
            <person name="Baker D."/>
            <person name="Gharbi K."/>
            <person name="Hall N."/>
            <person name="Watson M."/>
            <person name="Adriaenssens E.M."/>
            <person name="Foster-Nyarko E."/>
            <person name="Jarju S."/>
            <person name="Secka A."/>
            <person name="Antonio M."/>
            <person name="Oren A."/>
            <person name="Chaudhuri R.R."/>
            <person name="La Ragione R."/>
            <person name="Hildebrand F."/>
            <person name="Pallen M.J."/>
        </authorList>
    </citation>
    <scope>NUCLEOTIDE SEQUENCE</scope>
    <source>
        <strain evidence="8">7318</strain>
    </source>
</reference>